<dbReference type="Pfam" id="PF25550">
    <property type="entry name" value="DUF7928"/>
    <property type="match status" value="1"/>
</dbReference>
<feature type="transmembrane region" description="Helical" evidence="3">
    <location>
        <begin position="436"/>
        <end position="459"/>
    </location>
</feature>
<keyword evidence="3" id="KW-1133">Transmembrane helix</keyword>
<evidence type="ECO:0000256" key="1">
    <source>
        <dbReference type="ARBA" id="ARBA00007441"/>
    </source>
</evidence>
<dbReference type="InterPro" id="IPR015422">
    <property type="entry name" value="PyrdxlP-dep_Trfase_small"/>
</dbReference>
<name>A0A9W9BWF9_9PLEO</name>
<gene>
    <name evidence="7" type="ORF">N0V87_009968</name>
</gene>
<reference evidence="7" key="1">
    <citation type="submission" date="2022-10" db="EMBL/GenBank/DDBJ databases">
        <title>Tapping the CABI collections for fungal endophytes: first genome assemblies for Collariella, Neodidymelliopsis, Ascochyta clinopodiicola, Didymella pomorum, Didymosphaeria variabile, Neocosmospora piperis and Neocucurbitaria cava.</title>
        <authorList>
            <person name="Hill R."/>
        </authorList>
    </citation>
    <scope>NUCLEOTIDE SEQUENCE</scope>
    <source>
        <strain evidence="7">IMI 360193</strain>
    </source>
</reference>
<keyword evidence="3" id="KW-0472">Membrane</keyword>
<proteinExistence type="inferred from homology"/>
<dbReference type="Proteomes" id="UP001140562">
    <property type="component" value="Unassembled WGS sequence"/>
</dbReference>
<feature type="domain" description="DUF7928" evidence="6">
    <location>
        <begin position="5"/>
        <end position="108"/>
    </location>
</feature>
<keyword evidence="2" id="KW-0663">Pyridoxal phosphate</keyword>
<keyword evidence="8" id="KW-1185">Reference proteome</keyword>
<organism evidence="7 8">
    <name type="scientific">Didymella glomerata</name>
    <dbReference type="NCBI Taxonomy" id="749621"/>
    <lineage>
        <taxon>Eukaryota</taxon>
        <taxon>Fungi</taxon>
        <taxon>Dikarya</taxon>
        <taxon>Ascomycota</taxon>
        <taxon>Pezizomycotina</taxon>
        <taxon>Dothideomycetes</taxon>
        <taxon>Pleosporomycetidae</taxon>
        <taxon>Pleosporales</taxon>
        <taxon>Pleosporineae</taxon>
        <taxon>Didymellaceae</taxon>
        <taxon>Didymella</taxon>
    </lineage>
</organism>
<evidence type="ECO:0000259" key="5">
    <source>
        <dbReference type="Pfam" id="PF13632"/>
    </source>
</evidence>
<feature type="domain" description="Aminotransferase class I/classII large" evidence="4">
    <location>
        <begin position="631"/>
        <end position="984"/>
    </location>
</feature>
<dbReference type="InterPro" id="IPR001173">
    <property type="entry name" value="Glyco_trans_2-like"/>
</dbReference>
<dbReference type="OrthoDB" id="7042322at2759"/>
<dbReference type="CDD" id="cd00609">
    <property type="entry name" value="AAT_like"/>
    <property type="match status" value="1"/>
</dbReference>
<feature type="domain" description="Glycosyltransferase 2-like" evidence="5">
    <location>
        <begin position="290"/>
        <end position="423"/>
    </location>
</feature>
<comment type="similarity">
    <text evidence="1">Belongs to the class-I pyridoxal-phosphate-dependent aminotransferase family.</text>
</comment>
<evidence type="ECO:0008006" key="9">
    <source>
        <dbReference type="Google" id="ProtNLM"/>
    </source>
</evidence>
<dbReference type="PANTHER" id="PTHR35408">
    <property type="entry name" value="CHROMOSOME 15, WHOLE GENOME SHOTGUN SEQUENCE"/>
    <property type="match status" value="1"/>
</dbReference>
<dbReference type="InterPro" id="IPR015424">
    <property type="entry name" value="PyrdxlP-dep_Trfase"/>
</dbReference>
<dbReference type="Pfam" id="PF13632">
    <property type="entry name" value="Glyco_trans_2_3"/>
    <property type="match status" value="1"/>
</dbReference>
<protein>
    <recommendedName>
        <fullName evidence="9">Aminotransferase class I/classII domain-containing protein</fullName>
    </recommendedName>
</protein>
<dbReference type="EMBL" id="JAPEUV010000196">
    <property type="protein sequence ID" value="KAJ4330472.1"/>
    <property type="molecule type" value="Genomic_DNA"/>
</dbReference>
<evidence type="ECO:0000313" key="7">
    <source>
        <dbReference type="EMBL" id="KAJ4330472.1"/>
    </source>
</evidence>
<feature type="transmembrane region" description="Helical" evidence="3">
    <location>
        <begin position="512"/>
        <end position="539"/>
    </location>
</feature>
<dbReference type="AlphaFoldDB" id="A0A9W9BWF9"/>
<dbReference type="PROSITE" id="PS00105">
    <property type="entry name" value="AA_TRANSFER_CLASS_1"/>
    <property type="match status" value="1"/>
</dbReference>
<dbReference type="SUPFAM" id="SSF53383">
    <property type="entry name" value="PLP-dependent transferases"/>
    <property type="match status" value="1"/>
</dbReference>
<dbReference type="PANTHER" id="PTHR35408:SF2">
    <property type="entry name" value="GLYCOSYLTRANSFERASE 2-LIKE DOMAIN-CONTAINING PROTEIN"/>
    <property type="match status" value="1"/>
</dbReference>
<dbReference type="Gene3D" id="3.40.640.10">
    <property type="entry name" value="Type I PLP-dependent aspartate aminotransferase-like (Major domain)"/>
    <property type="match status" value="1"/>
</dbReference>
<dbReference type="Gene3D" id="3.90.1150.10">
    <property type="entry name" value="Aspartate Aminotransferase, domain 1"/>
    <property type="match status" value="1"/>
</dbReference>
<dbReference type="InterPro" id="IPR004838">
    <property type="entry name" value="NHTrfase_class1_PyrdxlP-BS"/>
</dbReference>
<comment type="caution">
    <text evidence="7">The sequence shown here is derived from an EMBL/GenBank/DDBJ whole genome shotgun (WGS) entry which is preliminary data.</text>
</comment>
<dbReference type="InterPro" id="IPR015421">
    <property type="entry name" value="PyrdxlP-dep_Trfase_major"/>
</dbReference>
<dbReference type="Gene3D" id="3.90.550.10">
    <property type="entry name" value="Spore Coat Polysaccharide Biosynthesis Protein SpsA, Chain A"/>
    <property type="match status" value="1"/>
</dbReference>
<dbReference type="PRINTS" id="PR00753">
    <property type="entry name" value="ACCSYNTHASE"/>
</dbReference>
<evidence type="ECO:0000256" key="3">
    <source>
        <dbReference type="SAM" id="Phobius"/>
    </source>
</evidence>
<dbReference type="InterPro" id="IPR057688">
    <property type="entry name" value="DUF7928"/>
</dbReference>
<accession>A0A9W9BWF9</accession>
<keyword evidence="3" id="KW-0812">Transmembrane</keyword>
<evidence type="ECO:0000259" key="6">
    <source>
        <dbReference type="Pfam" id="PF25550"/>
    </source>
</evidence>
<dbReference type="Pfam" id="PF00155">
    <property type="entry name" value="Aminotran_1_2"/>
    <property type="match status" value="1"/>
</dbReference>
<dbReference type="GO" id="GO:0030170">
    <property type="term" value="F:pyridoxal phosphate binding"/>
    <property type="evidence" value="ECO:0007669"/>
    <property type="project" value="InterPro"/>
</dbReference>
<evidence type="ECO:0000259" key="4">
    <source>
        <dbReference type="Pfam" id="PF00155"/>
    </source>
</evidence>
<dbReference type="InterPro" id="IPR004839">
    <property type="entry name" value="Aminotransferase_I/II_large"/>
</dbReference>
<feature type="transmembrane region" description="Helical" evidence="3">
    <location>
        <begin position="479"/>
        <end position="500"/>
    </location>
</feature>
<dbReference type="InterPro" id="IPR029044">
    <property type="entry name" value="Nucleotide-diphossugar_trans"/>
</dbReference>
<evidence type="ECO:0000256" key="2">
    <source>
        <dbReference type="ARBA" id="ARBA00022898"/>
    </source>
</evidence>
<evidence type="ECO:0000313" key="8">
    <source>
        <dbReference type="Proteomes" id="UP001140562"/>
    </source>
</evidence>
<sequence>MADRNILTAIQQIRARVVLVIVTDDTEAVFDALQADKPLELQDSSPIQNFESLEVLAWSTSVKKFQHAALVCQERLLLVWYHNLDAVVEQATYIHSKIHDLVATLGHDTSEDYESTLWSYVSSKIADAKELQEESGAATQSVDLRESETLSRPAVYTSAIFTAMAGVVAKSVASLQKAISYYELRGGSARIFIKDDGMAMRSDTENAEFEAFYANNNIGWVFKKASNMNYGLNFSLRVDDAMRGIVDDLQGGNPSITADGETELYQQAMTQVLENDPRARAGGDIRMGSIILLVDSDTEVPEDCLIYGAAEMFLSPDVAVIQHSTGVMQVSWDWFDHAIAYFTNFVYSSIRFAVGSGEAAPFVGHNAFIRWSAVQEVATDIQEVATDTQGSESNVSEDFDMAIRLQINGYTLRLADYHAGELEEGSKIQLSSKMTIIGYVSSYYALASAVPLDILNYLLIGWRNGDMDSFYVEPWNVPIALVVVFNIMSNICLAILRYRLSEMVLVRSLCQSFLWMPFFAVFFGGIPFHLLLAICAHMFGIDMSRGATAKEKGRSTFMTECPRIFTRFKWMFASMALWDIISNLWHPDSNPDGYVSLGLAENALMHNELRNFLNSKQLVDSKAVGLTYGSGPYGSKAVRASIARFMNDHFKPFSPLQPDHIMATNGVSAAIEHCAWSLANPGEGILLGRPYYRAFLPDISMRTGVNVVSVSFGTVDPCGLNCVAVYEAAILASNAEGVKIRALALCHPHNPLGRCYSVETLAALLHLCSKYSIHLISDEIYALSVWENTVDPPSLTGPAVPFSSILSLDITSLIDPSLVHVLWGVSKDLGANGLRLGAIVSPGNPAFIQACKACGLWSSPSSLAENAVCAVLDNSAFVENYIITNKQRLSAAYAHAITELQKHGIEHVPGANAAFFIWTNLGKLLRGSVGGTSGARVTADVHERLMAKKVFLVDGDAAGAEEPGWFRLVFTQPPELVSEAVERIAKALQD</sequence>
<dbReference type="GO" id="GO:0003824">
    <property type="term" value="F:catalytic activity"/>
    <property type="evidence" value="ECO:0007669"/>
    <property type="project" value="InterPro"/>
</dbReference>
<dbReference type="SUPFAM" id="SSF53448">
    <property type="entry name" value="Nucleotide-diphospho-sugar transferases"/>
    <property type="match status" value="1"/>
</dbReference>